<feature type="compositionally biased region" description="Polar residues" evidence="2">
    <location>
        <begin position="188"/>
        <end position="202"/>
    </location>
</feature>
<gene>
    <name evidence="4" type="primary">bcar3</name>
    <name evidence="4" type="ORF">Anas_02331</name>
</gene>
<dbReference type="InterPro" id="IPR001895">
    <property type="entry name" value="RASGEF_cat_dom"/>
</dbReference>
<keyword evidence="5" id="KW-1185">Reference proteome</keyword>
<dbReference type="PANTHER" id="PTHR14247:SF8">
    <property type="entry name" value="RAS-GEF DOMAIN-CONTAINING PROTEIN"/>
    <property type="match status" value="1"/>
</dbReference>
<evidence type="ECO:0000259" key="3">
    <source>
        <dbReference type="PROSITE" id="PS50009"/>
    </source>
</evidence>
<keyword evidence="1" id="KW-0344">Guanine-nucleotide releasing factor</keyword>
<dbReference type="GO" id="GO:0005085">
    <property type="term" value="F:guanyl-nucleotide exchange factor activity"/>
    <property type="evidence" value="ECO:0007669"/>
    <property type="project" value="UniProtKB-KW"/>
</dbReference>
<protein>
    <submittedName>
        <fullName evidence="4">Breast cancer anti-estrogen resistance protein 3-like protein</fullName>
    </submittedName>
</protein>
<evidence type="ECO:0000313" key="4">
    <source>
        <dbReference type="EMBL" id="KAB7506102.1"/>
    </source>
</evidence>
<feature type="compositionally biased region" description="Low complexity" evidence="2">
    <location>
        <begin position="290"/>
        <end position="301"/>
    </location>
</feature>
<dbReference type="Pfam" id="PF00617">
    <property type="entry name" value="RasGEF"/>
    <property type="match status" value="1"/>
</dbReference>
<feature type="region of interest" description="Disordered" evidence="2">
    <location>
        <begin position="285"/>
        <end position="319"/>
    </location>
</feature>
<dbReference type="PROSITE" id="PS50009">
    <property type="entry name" value="RASGEF_CAT"/>
    <property type="match status" value="1"/>
</dbReference>
<dbReference type="SUPFAM" id="SSF48366">
    <property type="entry name" value="Ras GEF"/>
    <property type="match status" value="1"/>
</dbReference>
<feature type="compositionally biased region" description="Acidic residues" evidence="2">
    <location>
        <begin position="234"/>
        <end position="243"/>
    </location>
</feature>
<dbReference type="InterPro" id="IPR051853">
    <property type="entry name" value="SH2-Ras-GEF_adapter"/>
</dbReference>
<name>A0A5N5THS6_9CRUS</name>
<sequence>TIIQPNTIYERIQYKLEDEAYDTIPDLVTAYVGSKRPVTILSGAKICTPVNRTAPLSYYLSKYAAQAEHTRLHGTLSRPAAKSTPPPKPSSYLKREPVAVGCSIIRTSPPRGRKDFGSLNRAQRPSSGTFEERLTHSGDGVLGSSSSSSNSGSDKNNTFTSNSLPRRLNSTSLSLPPQPLSQDAPPENNVQVSKVENTSSSENPPPKPSRVPSVKVKPQRPANITNPGERVYAEIDEDDETPVYDEKEILSSVSKTDDISFNEKAAEKANEFSEFSNMRHSRLSEVYQPSGSDSGNGSGDSVQTSASDSRNRDSQASFGDSGFILAEDDSVTEEESLLIIPDMCPPSAFDLESFSTLLLPSIENRPLDATAFKGIKNTLTESGSRILAAHLTKIDLDLLNGPQGERSWIRDYHGVSILKVEDLNERAEMIYRWIQIAIDTKTAMGNLYGFTGIMLGLCVPEVQRLTQTWHIVRQKYTDSAFKFESKLRSTLKSMNECSNPQAPNTTIPHILPYILLCERDLEDIYSLHTKGSSLFQWESTASDYGLQMLYSHLQEGRMFTQNLTLYKRNAELLLGDMKHMDELTLDMFRSEFHLKFLFGSRAAFADNDQRMPKFQKVIATLSEFCEPS</sequence>
<feature type="compositionally biased region" description="Polar residues" evidence="2">
    <location>
        <begin position="154"/>
        <end position="171"/>
    </location>
</feature>
<dbReference type="EMBL" id="SEYY01000993">
    <property type="protein sequence ID" value="KAB7506102.1"/>
    <property type="molecule type" value="Genomic_DNA"/>
</dbReference>
<dbReference type="OrthoDB" id="2412973at2759"/>
<dbReference type="SMART" id="SM00147">
    <property type="entry name" value="RasGEF"/>
    <property type="match status" value="1"/>
</dbReference>
<feature type="compositionally biased region" description="Polar residues" evidence="2">
    <location>
        <begin position="120"/>
        <end position="129"/>
    </location>
</feature>
<dbReference type="GO" id="GO:0007264">
    <property type="term" value="P:small GTPase-mediated signal transduction"/>
    <property type="evidence" value="ECO:0007669"/>
    <property type="project" value="InterPro"/>
</dbReference>
<accession>A0A5N5THS6</accession>
<evidence type="ECO:0000256" key="1">
    <source>
        <dbReference type="PROSITE-ProRule" id="PRU00168"/>
    </source>
</evidence>
<dbReference type="PANTHER" id="PTHR14247">
    <property type="entry name" value="BREAST CANCER ANTI-ESTROGEN RESISTANCE PROTEIN 3 HOMOLOG-LIKE PROTEIN"/>
    <property type="match status" value="1"/>
</dbReference>
<organism evidence="4 5">
    <name type="scientific">Armadillidium nasatum</name>
    <dbReference type="NCBI Taxonomy" id="96803"/>
    <lineage>
        <taxon>Eukaryota</taxon>
        <taxon>Metazoa</taxon>
        <taxon>Ecdysozoa</taxon>
        <taxon>Arthropoda</taxon>
        <taxon>Crustacea</taxon>
        <taxon>Multicrustacea</taxon>
        <taxon>Malacostraca</taxon>
        <taxon>Eumalacostraca</taxon>
        <taxon>Peracarida</taxon>
        <taxon>Isopoda</taxon>
        <taxon>Oniscidea</taxon>
        <taxon>Crinocheta</taxon>
        <taxon>Armadillidiidae</taxon>
        <taxon>Armadillidium</taxon>
    </lineage>
</organism>
<feature type="non-terminal residue" evidence="4">
    <location>
        <position position="1"/>
    </location>
</feature>
<feature type="compositionally biased region" description="Low complexity" evidence="2">
    <location>
        <begin position="137"/>
        <end position="153"/>
    </location>
</feature>
<dbReference type="Gene3D" id="1.10.840.10">
    <property type="entry name" value="Ras guanine-nucleotide exchange factors catalytic domain"/>
    <property type="match status" value="1"/>
</dbReference>
<evidence type="ECO:0000313" key="5">
    <source>
        <dbReference type="Proteomes" id="UP000326759"/>
    </source>
</evidence>
<proteinExistence type="predicted"/>
<feature type="domain" description="Ras-GEF" evidence="3">
    <location>
        <begin position="356"/>
        <end position="593"/>
    </location>
</feature>
<reference evidence="4 5" key="1">
    <citation type="journal article" date="2019" name="PLoS Biol.">
        <title>Sex chromosomes control vertical transmission of feminizing Wolbachia symbionts in an isopod.</title>
        <authorList>
            <person name="Becking T."/>
            <person name="Chebbi M.A."/>
            <person name="Giraud I."/>
            <person name="Moumen B."/>
            <person name="Laverre T."/>
            <person name="Caubet Y."/>
            <person name="Peccoud J."/>
            <person name="Gilbert C."/>
            <person name="Cordaux R."/>
        </authorList>
    </citation>
    <scope>NUCLEOTIDE SEQUENCE [LARGE SCALE GENOMIC DNA]</scope>
    <source>
        <strain evidence="4">ANa2</strain>
        <tissue evidence="4">Whole body excluding digestive tract and cuticle</tissue>
    </source>
</reference>
<dbReference type="InterPro" id="IPR023578">
    <property type="entry name" value="Ras_GEF_dom_sf"/>
</dbReference>
<evidence type="ECO:0000256" key="2">
    <source>
        <dbReference type="SAM" id="MobiDB-lite"/>
    </source>
</evidence>
<feature type="compositionally biased region" description="Polar residues" evidence="2">
    <location>
        <begin position="302"/>
        <end position="318"/>
    </location>
</feature>
<dbReference type="Proteomes" id="UP000326759">
    <property type="component" value="Unassembled WGS sequence"/>
</dbReference>
<dbReference type="AlphaFoldDB" id="A0A5N5THS6"/>
<feature type="region of interest" description="Disordered" evidence="2">
    <location>
        <begin position="74"/>
        <end position="245"/>
    </location>
</feature>
<comment type="caution">
    <text evidence="4">The sequence shown here is derived from an EMBL/GenBank/DDBJ whole genome shotgun (WGS) entry which is preliminary data.</text>
</comment>
<dbReference type="InterPro" id="IPR036964">
    <property type="entry name" value="RASGEF_cat_dom_sf"/>
</dbReference>